<dbReference type="EMBL" id="LAXI01000001">
    <property type="protein sequence ID" value="KRS19662.1"/>
    <property type="molecule type" value="Genomic_DNA"/>
</dbReference>
<reference evidence="1 2" key="1">
    <citation type="submission" date="2015-04" db="EMBL/GenBank/DDBJ databases">
        <title>The draft genome sequence of Roseovarius indicus B108T.</title>
        <authorList>
            <person name="Li G."/>
            <person name="Lai Q."/>
            <person name="Shao Z."/>
            <person name="Yan P."/>
        </authorList>
    </citation>
    <scope>NUCLEOTIDE SEQUENCE [LARGE SCALE GENOMIC DNA]</scope>
    <source>
        <strain evidence="1 2">B108</strain>
    </source>
</reference>
<proteinExistence type="predicted"/>
<keyword evidence="2" id="KW-1185">Reference proteome</keyword>
<evidence type="ECO:0000313" key="1">
    <source>
        <dbReference type="EMBL" id="KRS19662.1"/>
    </source>
</evidence>
<evidence type="ECO:0000313" key="2">
    <source>
        <dbReference type="Proteomes" id="UP000051401"/>
    </source>
</evidence>
<comment type="caution">
    <text evidence="1">The sequence shown here is derived from an EMBL/GenBank/DDBJ whole genome shotgun (WGS) entry which is preliminary data.</text>
</comment>
<accession>A0A0T5PFF4</accession>
<name>A0A0T5PFF4_9RHOB</name>
<dbReference type="AlphaFoldDB" id="A0A0T5PFF4"/>
<organism evidence="1 2">
    <name type="scientific">Roseovarius indicus</name>
    <dbReference type="NCBI Taxonomy" id="540747"/>
    <lineage>
        <taxon>Bacteria</taxon>
        <taxon>Pseudomonadati</taxon>
        <taxon>Pseudomonadota</taxon>
        <taxon>Alphaproteobacteria</taxon>
        <taxon>Rhodobacterales</taxon>
        <taxon>Roseobacteraceae</taxon>
        <taxon>Roseovarius</taxon>
    </lineage>
</organism>
<dbReference type="Proteomes" id="UP000051401">
    <property type="component" value="Unassembled WGS sequence"/>
</dbReference>
<protein>
    <submittedName>
        <fullName evidence="1">Uncharacterized protein</fullName>
    </submittedName>
</protein>
<gene>
    <name evidence="1" type="ORF">XM52_02135</name>
</gene>
<sequence>MFARFSQVAANSALATFYRLPDTGGGIDHTRRDEIWMFPTGPFVGIAVGQLTAIIVEILPVA</sequence>